<name>A0ABM1M4L3_NICVS</name>
<comment type="similarity">
    <text evidence="1">Belongs to the peptidase C48 family.</text>
</comment>
<accession>A0ABM1M4L3</accession>
<evidence type="ECO:0000256" key="3">
    <source>
        <dbReference type="ARBA" id="ARBA00022801"/>
    </source>
</evidence>
<dbReference type="RefSeq" id="XP_017769513.1">
    <property type="nucleotide sequence ID" value="XM_017914024.1"/>
</dbReference>
<sequence length="217" mass="25049">MSNNPVVLNFHESLLRVSDVELLTGPSWLNDTVISFYFEYLEVRKFKNNPTLLFVPPQVTQCVKITPVQEISVFLNPLDSGTKDFIFFALNDNEQTEVSGGTHWSLLVFSYPEKKIYHFDSSHGSNQYQAMELGSKILLYFGINHCDRIYEPKCLQQNNGYDCGIHVLAQCEHLANFALKHRKIETCPALERETVQMKRRDILNLINSLRKPRTYDG</sequence>
<dbReference type="InterPro" id="IPR044613">
    <property type="entry name" value="Nep1/2-like"/>
</dbReference>
<dbReference type="InterPro" id="IPR003653">
    <property type="entry name" value="Peptidase_C48_C"/>
</dbReference>
<dbReference type="Gene3D" id="3.40.395.10">
    <property type="entry name" value="Adenoviral Proteinase, Chain A"/>
    <property type="match status" value="1"/>
</dbReference>
<dbReference type="SUPFAM" id="SSF54001">
    <property type="entry name" value="Cysteine proteinases"/>
    <property type="match status" value="1"/>
</dbReference>
<dbReference type="InterPro" id="IPR038765">
    <property type="entry name" value="Papain-like_cys_pep_sf"/>
</dbReference>
<dbReference type="PANTHER" id="PTHR46468:SF1">
    <property type="entry name" value="SENTRIN-SPECIFIC PROTEASE 8"/>
    <property type="match status" value="1"/>
</dbReference>
<feature type="domain" description="Ubiquitin-like protease family profile" evidence="5">
    <location>
        <begin position="13"/>
        <end position="174"/>
    </location>
</feature>
<gene>
    <name evidence="7" type="primary">LOC108557496</name>
</gene>
<reference evidence="7" key="1">
    <citation type="submission" date="2025-08" db="UniProtKB">
        <authorList>
            <consortium name="RefSeq"/>
        </authorList>
    </citation>
    <scope>IDENTIFICATION</scope>
    <source>
        <tissue evidence="7">Whole Larva</tissue>
    </source>
</reference>
<dbReference type="GeneID" id="108557496"/>
<keyword evidence="6" id="KW-1185">Reference proteome</keyword>
<evidence type="ECO:0000256" key="2">
    <source>
        <dbReference type="ARBA" id="ARBA00022670"/>
    </source>
</evidence>
<evidence type="ECO:0000313" key="7">
    <source>
        <dbReference type="RefSeq" id="XP_017769513.1"/>
    </source>
</evidence>
<keyword evidence="2" id="KW-0645">Protease</keyword>
<evidence type="ECO:0000259" key="5">
    <source>
        <dbReference type="PROSITE" id="PS50600"/>
    </source>
</evidence>
<keyword evidence="4" id="KW-0788">Thiol protease</keyword>
<proteinExistence type="inferred from homology"/>
<keyword evidence="3" id="KW-0378">Hydrolase</keyword>
<protein>
    <submittedName>
        <fullName evidence="7">Sentrin-specific protease 8-like</fullName>
    </submittedName>
</protein>
<evidence type="ECO:0000313" key="6">
    <source>
        <dbReference type="Proteomes" id="UP000695000"/>
    </source>
</evidence>
<dbReference type="Pfam" id="PF02902">
    <property type="entry name" value="Peptidase_C48"/>
    <property type="match status" value="1"/>
</dbReference>
<dbReference type="PANTHER" id="PTHR46468">
    <property type="entry name" value="SENTRIN-SPECIFIC PROTEASE 8"/>
    <property type="match status" value="1"/>
</dbReference>
<dbReference type="Proteomes" id="UP000695000">
    <property type="component" value="Unplaced"/>
</dbReference>
<organism evidence="6 7">
    <name type="scientific">Nicrophorus vespilloides</name>
    <name type="common">Boreal carrion beetle</name>
    <dbReference type="NCBI Taxonomy" id="110193"/>
    <lineage>
        <taxon>Eukaryota</taxon>
        <taxon>Metazoa</taxon>
        <taxon>Ecdysozoa</taxon>
        <taxon>Arthropoda</taxon>
        <taxon>Hexapoda</taxon>
        <taxon>Insecta</taxon>
        <taxon>Pterygota</taxon>
        <taxon>Neoptera</taxon>
        <taxon>Endopterygota</taxon>
        <taxon>Coleoptera</taxon>
        <taxon>Polyphaga</taxon>
        <taxon>Staphyliniformia</taxon>
        <taxon>Silphidae</taxon>
        <taxon>Nicrophorinae</taxon>
        <taxon>Nicrophorus</taxon>
    </lineage>
</organism>
<evidence type="ECO:0000256" key="4">
    <source>
        <dbReference type="ARBA" id="ARBA00022807"/>
    </source>
</evidence>
<dbReference type="PROSITE" id="PS50600">
    <property type="entry name" value="ULP_PROTEASE"/>
    <property type="match status" value="1"/>
</dbReference>
<evidence type="ECO:0000256" key="1">
    <source>
        <dbReference type="ARBA" id="ARBA00005234"/>
    </source>
</evidence>